<dbReference type="SUPFAM" id="SSF89919">
    <property type="entry name" value="Ribosome-binding factor A, RbfA"/>
    <property type="match status" value="1"/>
</dbReference>
<comment type="function">
    <text evidence="3">One of several proteins that assist in the late maturation steps of the functional core of the 30S ribosomal subunit. Associates with free 30S ribosomal subunits (but not with 30S subunits that are part of 70S ribosomes or polysomes). Required for efficient processing of 16S rRNA. May interact with the 5'-terminal helix region of 16S rRNA.</text>
</comment>
<dbReference type="InterPro" id="IPR023799">
    <property type="entry name" value="RbfA_dom_sf"/>
</dbReference>
<sequence>MVDTGRARRVAERIKDVIAENLDAIVKDPDLGFVTITDVRVTGDLQQASVFYTVFGDDTQREHTARLLAKNTGKLRSLVGKHLGIRLTPSLEFHLDALPDTAAHIDDLLKAAREHDAEVAASAAGAVYAGDADPYKHEDDEDELAGQRADA</sequence>
<keyword evidence="2 3" id="KW-0690">Ribosome biogenesis</keyword>
<protein>
    <recommendedName>
        <fullName evidence="3">Ribosome-binding factor A</fullName>
    </recommendedName>
</protein>
<evidence type="ECO:0000256" key="1">
    <source>
        <dbReference type="ARBA" id="ARBA00022490"/>
    </source>
</evidence>
<name>A0ABN2K6B8_9MICO</name>
<dbReference type="Gene3D" id="3.30.300.20">
    <property type="match status" value="1"/>
</dbReference>
<dbReference type="PROSITE" id="PS01319">
    <property type="entry name" value="RBFA"/>
    <property type="match status" value="1"/>
</dbReference>
<gene>
    <name evidence="3 5" type="primary">rbfA</name>
    <name evidence="5" type="ORF">GCM10009810_07080</name>
</gene>
<dbReference type="Pfam" id="PF02033">
    <property type="entry name" value="RBFA"/>
    <property type="match status" value="1"/>
</dbReference>
<dbReference type="EMBL" id="BAAAPN010000018">
    <property type="protein sequence ID" value="GAA1749200.1"/>
    <property type="molecule type" value="Genomic_DNA"/>
</dbReference>
<evidence type="ECO:0000256" key="4">
    <source>
        <dbReference type="SAM" id="MobiDB-lite"/>
    </source>
</evidence>
<dbReference type="NCBIfam" id="TIGR00082">
    <property type="entry name" value="rbfA"/>
    <property type="match status" value="1"/>
</dbReference>
<dbReference type="Proteomes" id="UP001501475">
    <property type="component" value="Unassembled WGS sequence"/>
</dbReference>
<dbReference type="PANTHER" id="PTHR33515:SF1">
    <property type="entry name" value="RIBOSOME-BINDING FACTOR A, CHLOROPLASTIC-RELATED"/>
    <property type="match status" value="1"/>
</dbReference>
<reference evidence="5 6" key="1">
    <citation type="journal article" date="2019" name="Int. J. Syst. Evol. Microbiol.">
        <title>The Global Catalogue of Microorganisms (GCM) 10K type strain sequencing project: providing services to taxonomists for standard genome sequencing and annotation.</title>
        <authorList>
            <consortium name="The Broad Institute Genomics Platform"/>
            <consortium name="The Broad Institute Genome Sequencing Center for Infectious Disease"/>
            <person name="Wu L."/>
            <person name="Ma J."/>
        </authorList>
    </citation>
    <scope>NUCLEOTIDE SEQUENCE [LARGE SCALE GENOMIC DNA]</scope>
    <source>
        <strain evidence="5 6">JCM 15591</strain>
    </source>
</reference>
<evidence type="ECO:0000313" key="5">
    <source>
        <dbReference type="EMBL" id="GAA1749200.1"/>
    </source>
</evidence>
<accession>A0ABN2K6B8</accession>
<comment type="subunit">
    <text evidence="3">Monomer. Binds 30S ribosomal subunits, but not 50S ribosomal subunits or 70S ribosomes.</text>
</comment>
<evidence type="ECO:0000313" key="6">
    <source>
        <dbReference type="Proteomes" id="UP001501475"/>
    </source>
</evidence>
<evidence type="ECO:0000256" key="2">
    <source>
        <dbReference type="ARBA" id="ARBA00022517"/>
    </source>
</evidence>
<comment type="similarity">
    <text evidence="3">Belongs to the RbfA family.</text>
</comment>
<dbReference type="InterPro" id="IPR015946">
    <property type="entry name" value="KH_dom-like_a/b"/>
</dbReference>
<evidence type="ECO:0000256" key="3">
    <source>
        <dbReference type="HAMAP-Rule" id="MF_00003"/>
    </source>
</evidence>
<keyword evidence="1 3" id="KW-0963">Cytoplasm</keyword>
<feature type="region of interest" description="Disordered" evidence="4">
    <location>
        <begin position="130"/>
        <end position="151"/>
    </location>
</feature>
<keyword evidence="6" id="KW-1185">Reference proteome</keyword>
<comment type="subcellular location">
    <subcellularLocation>
        <location evidence="3">Cytoplasm</location>
    </subcellularLocation>
</comment>
<proteinExistence type="inferred from homology"/>
<comment type="caution">
    <text evidence="5">The sequence shown here is derived from an EMBL/GenBank/DDBJ whole genome shotgun (WGS) entry which is preliminary data.</text>
</comment>
<dbReference type="InterPro" id="IPR020053">
    <property type="entry name" value="Ribosome-bd_factorA_CS"/>
</dbReference>
<dbReference type="PANTHER" id="PTHR33515">
    <property type="entry name" value="RIBOSOME-BINDING FACTOR A, CHLOROPLASTIC-RELATED"/>
    <property type="match status" value="1"/>
</dbReference>
<dbReference type="HAMAP" id="MF_00003">
    <property type="entry name" value="RbfA"/>
    <property type="match status" value="1"/>
</dbReference>
<dbReference type="InterPro" id="IPR000238">
    <property type="entry name" value="RbfA"/>
</dbReference>
<organism evidence="5 6">
    <name type="scientific">Nostocoides vanveenii</name>
    <dbReference type="NCBI Taxonomy" id="330835"/>
    <lineage>
        <taxon>Bacteria</taxon>
        <taxon>Bacillati</taxon>
        <taxon>Actinomycetota</taxon>
        <taxon>Actinomycetes</taxon>
        <taxon>Micrococcales</taxon>
        <taxon>Intrasporangiaceae</taxon>
        <taxon>Nostocoides</taxon>
    </lineage>
</organism>
<dbReference type="RefSeq" id="WP_324387721.1">
    <property type="nucleotide sequence ID" value="NZ_BAAAPN010000018.1"/>
</dbReference>